<sequence>MRTSLAFSCSLIIIILLLSQPLPISSEIQESKPQTLTSWERSLAQQGESNPSDPHDSLRVFMRKARVGGVGGKSSKKSKSRHPVIYGGSGGTSATTRPCLSIAFRFGSTVTSSILLILFAFY</sequence>
<evidence type="ECO:0000313" key="4">
    <source>
        <dbReference type="EMBL" id="VVB10932.1"/>
    </source>
</evidence>
<reference evidence="4" key="1">
    <citation type="submission" date="2019-07" db="EMBL/GenBank/DDBJ databases">
        <authorList>
            <person name="Dittberner H."/>
        </authorList>
    </citation>
    <scope>NUCLEOTIDE SEQUENCE [LARGE SCALE GENOMIC DNA]</scope>
</reference>
<evidence type="ECO:0000256" key="2">
    <source>
        <dbReference type="SAM" id="Phobius"/>
    </source>
</evidence>
<protein>
    <submittedName>
        <fullName evidence="4">Uncharacterized protein</fullName>
    </submittedName>
</protein>
<evidence type="ECO:0000256" key="3">
    <source>
        <dbReference type="SAM" id="SignalP"/>
    </source>
</evidence>
<feature type="transmembrane region" description="Helical" evidence="2">
    <location>
        <begin position="102"/>
        <end position="121"/>
    </location>
</feature>
<keyword evidence="3" id="KW-0732">Signal</keyword>
<keyword evidence="5" id="KW-1185">Reference proteome</keyword>
<keyword evidence="2" id="KW-0812">Transmembrane</keyword>
<accession>A0A565CBH8</accession>
<comment type="caution">
    <text evidence="4">The sequence shown here is derived from an EMBL/GenBank/DDBJ whole genome shotgun (WGS) entry which is preliminary data.</text>
</comment>
<evidence type="ECO:0000256" key="1">
    <source>
        <dbReference type="SAM" id="MobiDB-lite"/>
    </source>
</evidence>
<keyword evidence="2" id="KW-1133">Transmembrane helix</keyword>
<dbReference type="EMBL" id="CABITT030000007">
    <property type="protein sequence ID" value="VVB10932.1"/>
    <property type="molecule type" value="Genomic_DNA"/>
</dbReference>
<gene>
    <name evidence="4" type="ORF">ANE_LOCUS21376</name>
</gene>
<feature type="chain" id="PRO_5022043851" evidence="3">
    <location>
        <begin position="27"/>
        <end position="122"/>
    </location>
</feature>
<keyword evidence="2" id="KW-0472">Membrane</keyword>
<proteinExistence type="predicted"/>
<feature type="region of interest" description="Disordered" evidence="1">
    <location>
        <begin position="37"/>
        <end position="92"/>
    </location>
</feature>
<name>A0A565CBH8_9BRAS</name>
<organism evidence="4 5">
    <name type="scientific">Arabis nemorensis</name>
    <dbReference type="NCBI Taxonomy" id="586526"/>
    <lineage>
        <taxon>Eukaryota</taxon>
        <taxon>Viridiplantae</taxon>
        <taxon>Streptophyta</taxon>
        <taxon>Embryophyta</taxon>
        <taxon>Tracheophyta</taxon>
        <taxon>Spermatophyta</taxon>
        <taxon>Magnoliopsida</taxon>
        <taxon>eudicotyledons</taxon>
        <taxon>Gunneridae</taxon>
        <taxon>Pentapetalae</taxon>
        <taxon>rosids</taxon>
        <taxon>malvids</taxon>
        <taxon>Brassicales</taxon>
        <taxon>Brassicaceae</taxon>
        <taxon>Arabideae</taxon>
        <taxon>Arabis</taxon>
    </lineage>
</organism>
<dbReference type="Proteomes" id="UP000489600">
    <property type="component" value="Unassembled WGS sequence"/>
</dbReference>
<feature type="compositionally biased region" description="Polar residues" evidence="1">
    <location>
        <begin position="37"/>
        <end position="52"/>
    </location>
</feature>
<feature type="signal peptide" evidence="3">
    <location>
        <begin position="1"/>
        <end position="26"/>
    </location>
</feature>
<dbReference type="AlphaFoldDB" id="A0A565CBH8"/>
<dbReference type="OrthoDB" id="1112216at2759"/>
<evidence type="ECO:0000313" key="5">
    <source>
        <dbReference type="Proteomes" id="UP000489600"/>
    </source>
</evidence>